<feature type="transmembrane region" description="Helical" evidence="6">
    <location>
        <begin position="171"/>
        <end position="193"/>
    </location>
</feature>
<protein>
    <recommendedName>
        <fullName evidence="7">Amino acid transporter transmembrane domain-containing protein</fullName>
    </recommendedName>
</protein>
<dbReference type="Proteomes" id="UP001050691">
    <property type="component" value="Unassembled WGS sequence"/>
</dbReference>
<feature type="transmembrane region" description="Helical" evidence="6">
    <location>
        <begin position="257"/>
        <end position="278"/>
    </location>
</feature>
<dbReference type="InterPro" id="IPR013057">
    <property type="entry name" value="AA_transpt_TM"/>
</dbReference>
<dbReference type="PANTHER" id="PTHR22950">
    <property type="entry name" value="AMINO ACID TRANSPORTER"/>
    <property type="match status" value="1"/>
</dbReference>
<feature type="domain" description="Amino acid transporter transmembrane" evidence="7">
    <location>
        <begin position="180"/>
        <end position="427"/>
    </location>
</feature>
<keyword evidence="4 6" id="KW-1133">Transmembrane helix</keyword>
<dbReference type="PANTHER" id="PTHR22950:SF461">
    <property type="entry name" value="AMINO ACID TRANSPORTER TRANSMEMBRANE DOMAIN-CONTAINING PROTEIN"/>
    <property type="match status" value="1"/>
</dbReference>
<feature type="transmembrane region" description="Helical" evidence="6">
    <location>
        <begin position="104"/>
        <end position="125"/>
    </location>
</feature>
<dbReference type="GO" id="GO:0015179">
    <property type="term" value="F:L-amino acid transmembrane transporter activity"/>
    <property type="evidence" value="ECO:0007669"/>
    <property type="project" value="TreeGrafter"/>
</dbReference>
<feature type="transmembrane region" description="Helical" evidence="6">
    <location>
        <begin position="339"/>
        <end position="361"/>
    </location>
</feature>
<evidence type="ECO:0000256" key="2">
    <source>
        <dbReference type="ARBA" id="ARBA00008066"/>
    </source>
</evidence>
<comment type="similarity">
    <text evidence="2">Belongs to the amino acid/polyamine transporter 2 family.</text>
</comment>
<evidence type="ECO:0000256" key="6">
    <source>
        <dbReference type="SAM" id="Phobius"/>
    </source>
</evidence>
<dbReference type="Pfam" id="PF01490">
    <property type="entry name" value="Aa_trans"/>
    <property type="match status" value="1"/>
</dbReference>
<comment type="subcellular location">
    <subcellularLocation>
        <location evidence="1">Membrane</location>
        <topology evidence="1">Multi-pass membrane protein</topology>
    </subcellularLocation>
</comment>
<evidence type="ECO:0000256" key="4">
    <source>
        <dbReference type="ARBA" id="ARBA00022989"/>
    </source>
</evidence>
<evidence type="ECO:0000313" key="9">
    <source>
        <dbReference type="Proteomes" id="UP001050691"/>
    </source>
</evidence>
<evidence type="ECO:0000313" key="8">
    <source>
        <dbReference type="EMBL" id="GJJ09210.1"/>
    </source>
</evidence>
<feature type="transmembrane region" description="Helical" evidence="6">
    <location>
        <begin position="471"/>
        <end position="494"/>
    </location>
</feature>
<dbReference type="EMBL" id="BPWL01000004">
    <property type="protein sequence ID" value="GJJ09210.1"/>
    <property type="molecule type" value="Genomic_DNA"/>
</dbReference>
<feature type="transmembrane region" description="Helical" evidence="6">
    <location>
        <begin position="381"/>
        <end position="401"/>
    </location>
</feature>
<organism evidence="8 9">
    <name type="scientific">Clathrus columnatus</name>
    <dbReference type="NCBI Taxonomy" id="1419009"/>
    <lineage>
        <taxon>Eukaryota</taxon>
        <taxon>Fungi</taxon>
        <taxon>Dikarya</taxon>
        <taxon>Basidiomycota</taxon>
        <taxon>Agaricomycotina</taxon>
        <taxon>Agaricomycetes</taxon>
        <taxon>Phallomycetidae</taxon>
        <taxon>Phallales</taxon>
        <taxon>Clathraceae</taxon>
        <taxon>Clathrus</taxon>
    </lineage>
</organism>
<dbReference type="AlphaFoldDB" id="A0AAV5A4J8"/>
<keyword evidence="9" id="KW-1185">Reference proteome</keyword>
<feature type="transmembrane region" description="Helical" evidence="6">
    <location>
        <begin position="407"/>
        <end position="432"/>
    </location>
</feature>
<evidence type="ECO:0000256" key="5">
    <source>
        <dbReference type="ARBA" id="ARBA00023136"/>
    </source>
</evidence>
<feature type="transmembrane region" description="Helical" evidence="6">
    <location>
        <begin position="205"/>
        <end position="225"/>
    </location>
</feature>
<name>A0AAV5A4J8_9AGAM</name>
<comment type="caution">
    <text evidence="8">The sequence shown here is derived from an EMBL/GenBank/DDBJ whole genome shotgun (WGS) entry which is preliminary data.</text>
</comment>
<evidence type="ECO:0000256" key="1">
    <source>
        <dbReference type="ARBA" id="ARBA00004141"/>
    </source>
</evidence>
<dbReference type="GO" id="GO:0016020">
    <property type="term" value="C:membrane"/>
    <property type="evidence" value="ECO:0007669"/>
    <property type="project" value="UniProtKB-SubCell"/>
</dbReference>
<sequence>MATPASLALEGKDPRVHEEEVQPYHADKVPFEAFLHFAALQRQKEDHGFESQGSSFMSRLFKKTGAVPAIVDVNVDEKVSPRRSPSIAVSDEERIQANRALRTATWISFVSGVLLFFFLGLAAFYTGMQLWYMYLNLDSDEYPVHNYSDLTERIYGRFARHCINVLQTIQLLFNVAVCFSVLAVIWTVIGMTVGQIRSLQNYGNLAHFAIWLNLLVIFITMGAVAHSPPNFQAAMQENNVSMGTGQVITSATINLPFTAQIVGVMQMVYSYGGAMLFIELMAEMKRPFDFWKGMVCAQLLIVTVYLLFGVYVYAFQGQYTINPANQGISGFGLQTATNILSLVSAIIAAGLYGNIGLKVIYVNIVQDIFKGPPLISRGGRFIWVGLVLAYWALAFVIASAVPQFSNISGLVAALCILQFTYTFPPILFVGFIMQRDAIQGQPEYTPGIEVSQIRPDTWYNFSRWWRGFKNLWWLNTFNFLIFLAALATAGLGAFSSIEGIIAGFKVAGSATSFGCQAPV</sequence>
<keyword evidence="3 6" id="KW-0812">Transmembrane</keyword>
<gene>
    <name evidence="8" type="ORF">Clacol_003432</name>
</gene>
<reference evidence="8" key="1">
    <citation type="submission" date="2021-10" db="EMBL/GenBank/DDBJ databases">
        <title>De novo Genome Assembly of Clathrus columnatus (Basidiomycota, Fungi) Using Illumina and Nanopore Sequence Data.</title>
        <authorList>
            <person name="Ogiso-Tanaka E."/>
            <person name="Itagaki H."/>
            <person name="Hosoya T."/>
            <person name="Hosaka K."/>
        </authorList>
    </citation>
    <scope>NUCLEOTIDE SEQUENCE</scope>
    <source>
        <strain evidence="8">MO-923</strain>
    </source>
</reference>
<keyword evidence="5 6" id="KW-0472">Membrane</keyword>
<accession>A0AAV5A4J8</accession>
<evidence type="ECO:0000259" key="7">
    <source>
        <dbReference type="Pfam" id="PF01490"/>
    </source>
</evidence>
<evidence type="ECO:0000256" key="3">
    <source>
        <dbReference type="ARBA" id="ARBA00022692"/>
    </source>
</evidence>
<feature type="transmembrane region" description="Helical" evidence="6">
    <location>
        <begin position="290"/>
        <end position="314"/>
    </location>
</feature>
<proteinExistence type="inferred from homology"/>